<gene>
    <name evidence="1" type="ORF">RG298_002856</name>
</gene>
<proteinExistence type="predicted"/>
<dbReference type="Gene3D" id="3.30.1330.40">
    <property type="entry name" value="RutC-like"/>
    <property type="match status" value="2"/>
</dbReference>
<reference evidence="1" key="1">
    <citation type="submission" date="2024-02" db="EMBL/GenBank/DDBJ databases">
        <authorList>
            <consortium name="Clinical and Environmental Microbiology Branch: Whole genome sequencing antimicrobial resistance pathogens in the healthcare setting"/>
        </authorList>
    </citation>
    <scope>NUCLEOTIDE SEQUENCE</scope>
    <source>
        <strain evidence="1">2021GO-0154</strain>
    </source>
</reference>
<dbReference type="AlphaFoldDB" id="A0AAI9GFF7"/>
<name>A0AAI9GFF7_PROST</name>
<sequence length="350" mass="40079">MNILKTNDCIIVGWHSSCYTGNFDSQLNSIIIEVNDILNKMGISYADMLKHTIAIKSGEVEPIYAINQFHEVSRKISKGYGEKKPVGTIIKLPKLLFDNAFVAIEFIFPCKKTDVLCLPFNTMKMDVSRSLIYEKLLYITGTEALEVVDDAINSYYVSSTLEEQIEVVFQKINHSIIELDYLMDDIFLLNVYLRSDIAYQTAVELIKQEIAKYTDNTLAINCNINVTYCDGMATDDFLIEIDGFVKNKNSTSDEPISYACFQLNLDLYDSFNHAKNHLDNLLKNNVSPNIRITTKYVKSKNTSEVYIDIIHDELMMKLNNANIDNYIIETLPVRKLMNNKSFLEINIHSF</sequence>
<accession>A0AAI9GFF7</accession>
<dbReference type="EMBL" id="ABMABF030000009">
    <property type="protein sequence ID" value="EMJ5135108.1"/>
    <property type="molecule type" value="Genomic_DNA"/>
</dbReference>
<comment type="caution">
    <text evidence="1">The sequence shown here is derived from an EMBL/GenBank/DDBJ whole genome shotgun (WGS) entry which is preliminary data.</text>
</comment>
<evidence type="ECO:0000313" key="1">
    <source>
        <dbReference type="EMBL" id="EMJ5135108.1"/>
    </source>
</evidence>
<organism evidence="1">
    <name type="scientific">Providencia stuartii</name>
    <dbReference type="NCBI Taxonomy" id="588"/>
    <lineage>
        <taxon>Bacteria</taxon>
        <taxon>Pseudomonadati</taxon>
        <taxon>Pseudomonadota</taxon>
        <taxon>Gammaproteobacteria</taxon>
        <taxon>Enterobacterales</taxon>
        <taxon>Morganellaceae</taxon>
        <taxon>Providencia</taxon>
    </lineage>
</organism>
<dbReference type="InterPro" id="IPR035959">
    <property type="entry name" value="RutC-like_sf"/>
</dbReference>
<protein>
    <submittedName>
        <fullName evidence="1">RidA family protein</fullName>
    </submittedName>
</protein>